<comment type="caution">
    <text evidence="3">The sequence shown here is derived from an EMBL/GenBank/DDBJ whole genome shotgun (WGS) entry which is preliminary data.</text>
</comment>
<feature type="compositionally biased region" description="Acidic residues" evidence="1">
    <location>
        <begin position="270"/>
        <end position="286"/>
    </location>
</feature>
<dbReference type="Pfam" id="PF25597">
    <property type="entry name" value="SH3_retrovirus"/>
    <property type="match status" value="1"/>
</dbReference>
<feature type="compositionally biased region" description="Basic and acidic residues" evidence="1">
    <location>
        <begin position="254"/>
        <end position="269"/>
    </location>
</feature>
<feature type="domain" description="Retroviral polymerase SH3-like" evidence="2">
    <location>
        <begin position="187"/>
        <end position="234"/>
    </location>
</feature>
<evidence type="ECO:0000256" key="1">
    <source>
        <dbReference type="SAM" id="MobiDB-lite"/>
    </source>
</evidence>
<dbReference type="AlphaFoldDB" id="A0AAW1N7Y8"/>
<evidence type="ECO:0000313" key="4">
    <source>
        <dbReference type="Proteomes" id="UP001458880"/>
    </source>
</evidence>
<sequence>MYQDNLSEQHVVLTILHNILQERGIYNGRNRDQRQVHDYVQGHHSRGYGQTGRSQGQFQDGVQRRTENENYRRNSHRNSNYKEEQKMRITEEILIATAMKAATAGVTTTETEVRVAIMVVGATLFKVMNTKLKKLIVTVWTKVCVLWVKQIMTIKHGMESNPMSAILKFLVVQHTYHKGGKWSIHIIKEVSGGKFGSKVEKCVMLGYAQTGYRLWNIEKQKVIISRDVEFNEFNEKVFWYNRKIDVVNDDENGENNKENEMEENYHDTVIDDESEGDDTVLGESDIEERRVKM</sequence>
<accession>A0AAW1N7Y8</accession>
<feature type="region of interest" description="Disordered" evidence="1">
    <location>
        <begin position="250"/>
        <end position="293"/>
    </location>
</feature>
<feature type="compositionally biased region" description="Polar residues" evidence="1">
    <location>
        <begin position="51"/>
        <end position="60"/>
    </location>
</feature>
<gene>
    <name evidence="3" type="ORF">QE152_g880</name>
</gene>
<dbReference type="EMBL" id="JASPKY010000004">
    <property type="protein sequence ID" value="KAK9755026.1"/>
    <property type="molecule type" value="Genomic_DNA"/>
</dbReference>
<dbReference type="InterPro" id="IPR057670">
    <property type="entry name" value="SH3_retrovirus"/>
</dbReference>
<feature type="compositionally biased region" description="Basic and acidic residues" evidence="1">
    <location>
        <begin position="62"/>
        <end position="72"/>
    </location>
</feature>
<dbReference type="Proteomes" id="UP001458880">
    <property type="component" value="Unassembled WGS sequence"/>
</dbReference>
<feature type="region of interest" description="Disordered" evidence="1">
    <location>
        <begin position="42"/>
        <end position="83"/>
    </location>
</feature>
<organism evidence="3 4">
    <name type="scientific">Popillia japonica</name>
    <name type="common">Japanese beetle</name>
    <dbReference type="NCBI Taxonomy" id="7064"/>
    <lineage>
        <taxon>Eukaryota</taxon>
        <taxon>Metazoa</taxon>
        <taxon>Ecdysozoa</taxon>
        <taxon>Arthropoda</taxon>
        <taxon>Hexapoda</taxon>
        <taxon>Insecta</taxon>
        <taxon>Pterygota</taxon>
        <taxon>Neoptera</taxon>
        <taxon>Endopterygota</taxon>
        <taxon>Coleoptera</taxon>
        <taxon>Polyphaga</taxon>
        <taxon>Scarabaeiformia</taxon>
        <taxon>Scarabaeidae</taxon>
        <taxon>Rutelinae</taxon>
        <taxon>Popillia</taxon>
    </lineage>
</organism>
<proteinExistence type="predicted"/>
<name>A0AAW1N7Y8_POPJA</name>
<keyword evidence="4" id="KW-1185">Reference proteome</keyword>
<protein>
    <recommendedName>
        <fullName evidence="2">Retroviral polymerase SH3-like domain-containing protein</fullName>
    </recommendedName>
</protein>
<evidence type="ECO:0000259" key="2">
    <source>
        <dbReference type="Pfam" id="PF25597"/>
    </source>
</evidence>
<evidence type="ECO:0000313" key="3">
    <source>
        <dbReference type="EMBL" id="KAK9755026.1"/>
    </source>
</evidence>
<reference evidence="3 4" key="1">
    <citation type="journal article" date="2024" name="BMC Genomics">
        <title>De novo assembly and annotation of Popillia japonica's genome with initial clues to its potential as an invasive pest.</title>
        <authorList>
            <person name="Cucini C."/>
            <person name="Boschi S."/>
            <person name="Funari R."/>
            <person name="Cardaioli E."/>
            <person name="Iannotti N."/>
            <person name="Marturano G."/>
            <person name="Paoli F."/>
            <person name="Bruttini M."/>
            <person name="Carapelli A."/>
            <person name="Frati F."/>
            <person name="Nardi F."/>
        </authorList>
    </citation>
    <scope>NUCLEOTIDE SEQUENCE [LARGE SCALE GENOMIC DNA]</scope>
    <source>
        <strain evidence="3">DMR45628</strain>
    </source>
</reference>